<feature type="signal peptide" evidence="1">
    <location>
        <begin position="1"/>
        <end position="21"/>
    </location>
</feature>
<evidence type="ECO:0000313" key="3">
    <source>
        <dbReference type="Proteomes" id="UP000007938"/>
    </source>
</evidence>
<proteinExistence type="predicted"/>
<keyword evidence="1" id="KW-0732">Signal</keyword>
<dbReference type="eggNOG" id="ENOG5031QWG">
    <property type="taxonomic scope" value="Bacteria"/>
</dbReference>
<dbReference type="HOGENOM" id="CLU_087622_1_0_4"/>
<dbReference type="AlphaFoldDB" id="F4GGK6"/>
<organism evidence="2 3">
    <name type="scientific">Alicycliphilus denitrificans (strain DSM 14773 / CIP 107495 / K601)</name>
    <dbReference type="NCBI Taxonomy" id="596154"/>
    <lineage>
        <taxon>Bacteria</taxon>
        <taxon>Pseudomonadati</taxon>
        <taxon>Pseudomonadota</taxon>
        <taxon>Betaproteobacteria</taxon>
        <taxon>Burkholderiales</taxon>
        <taxon>Comamonadaceae</taxon>
        <taxon>Alicycliphilus</taxon>
    </lineage>
</organism>
<accession>F4GGK6</accession>
<dbReference type="Proteomes" id="UP000007938">
    <property type="component" value="Chromosome"/>
</dbReference>
<reference evidence="2 3" key="2">
    <citation type="submission" date="2011-04" db="EMBL/GenBank/DDBJ databases">
        <title>Complete sequence of chromosome of Alicycliphilus denitrificans K601.</title>
        <authorList>
            <consortium name="US DOE Joint Genome Institute"/>
            <person name="Lucas S."/>
            <person name="Han J."/>
            <person name="Lapidus A."/>
            <person name="Cheng J.-F."/>
            <person name="Goodwin L."/>
            <person name="Pitluck S."/>
            <person name="Peters L."/>
            <person name="Zeytun A."/>
            <person name="Detter J.C."/>
            <person name="Han C."/>
            <person name="Tapia R."/>
            <person name="Land M."/>
            <person name="Hauser L."/>
            <person name="Kyrpides N."/>
            <person name="Ivanova N."/>
            <person name="Mikhailova N."/>
            <person name="Pagani I."/>
            <person name="Oosterkamp M."/>
            <person name="Pieper D."/>
            <person name="van Berkel W."/>
            <person name="Langenhoff A."/>
            <person name="Smidt H."/>
            <person name="Stams A."/>
            <person name="Woyke T."/>
        </authorList>
    </citation>
    <scope>NUCLEOTIDE SEQUENCE [LARGE SCALE GENOMIC DNA]</scope>
    <source>
        <strain evidence="3">DSM 14773 / CIP 107495 / K601</strain>
    </source>
</reference>
<dbReference type="STRING" id="596154.Alide2_2812"/>
<dbReference type="InterPro" id="IPR014114">
    <property type="entry name" value="TraW"/>
</dbReference>
<protein>
    <submittedName>
        <fullName evidence="2">Type-F conjugative transfer system protein TraW</fullName>
    </submittedName>
</protein>
<gene>
    <name evidence="2" type="ordered locus">Alide2_2812</name>
</gene>
<reference evidence="2 3" key="1">
    <citation type="journal article" date="2011" name="J. Bacteriol.">
        <title>Genome Sequences of Alicycliphilus denitrificans Strains BC and K601T.</title>
        <authorList>
            <person name="Oosterkamp M.J."/>
            <person name="Veuskens T."/>
            <person name="Plugge C.M."/>
            <person name="Langenhoff A.A."/>
            <person name="Gerritse J."/>
            <person name="van Berkel W.J."/>
            <person name="Pieper D.H."/>
            <person name="Junca H."/>
            <person name="Goodwin L.A."/>
            <person name="Daligault H.E."/>
            <person name="Bruce D.C."/>
            <person name="Detter J.C."/>
            <person name="Tapia R."/>
            <person name="Han C.S."/>
            <person name="Land M.L."/>
            <person name="Hauser L.J."/>
            <person name="Smidt H."/>
            <person name="Stams A.J."/>
        </authorList>
    </citation>
    <scope>NUCLEOTIDE SEQUENCE [LARGE SCALE GENOMIC DNA]</scope>
    <source>
        <strain evidence="3">DSM 14773 / CIP 107495 / K601</strain>
    </source>
</reference>
<dbReference type="EMBL" id="CP002657">
    <property type="protein sequence ID" value="AEB85160.1"/>
    <property type="molecule type" value="Genomic_DNA"/>
</dbReference>
<sequence length="209" mass="23528">MKRTASFAIALLAGTGLPTLATDLGTLGPTYEIAEPHLLRMIEERLRDKERSGELARIEQEARARGTDIVRNPVPVASVRTTATPRTFYFNPTYTLDRNLLGAQGELLFAAGTKANPLDIVSLSRHLLFFDARDSRQVRRARELMTHYQGKVKPILTGGSYLDLMKSWRVPVYYDQQGMLTRRLGITQVPALVSQEGKRLRIDEMEVTQ</sequence>
<feature type="chain" id="PRO_5003308530" evidence="1">
    <location>
        <begin position="22"/>
        <end position="209"/>
    </location>
</feature>
<dbReference type="NCBIfam" id="TIGR02743">
    <property type="entry name" value="TraW"/>
    <property type="match status" value="1"/>
</dbReference>
<name>F4GGK6_ALIDK</name>
<evidence type="ECO:0000256" key="1">
    <source>
        <dbReference type="SAM" id="SignalP"/>
    </source>
</evidence>
<dbReference type="RefSeq" id="WP_013722358.1">
    <property type="nucleotide sequence ID" value="NC_015422.1"/>
</dbReference>
<evidence type="ECO:0000313" key="2">
    <source>
        <dbReference type="EMBL" id="AEB85160.1"/>
    </source>
</evidence>
<dbReference type="OrthoDB" id="6625590at2"/>
<keyword evidence="3" id="KW-1185">Reference proteome</keyword>
<dbReference type="KEGG" id="adk:Alide2_2812"/>